<organism evidence="10 11">
    <name type="scientific">Pseudodesulfovibrio alkaliphilus</name>
    <dbReference type="NCBI Taxonomy" id="2661613"/>
    <lineage>
        <taxon>Bacteria</taxon>
        <taxon>Pseudomonadati</taxon>
        <taxon>Thermodesulfobacteriota</taxon>
        <taxon>Desulfovibrionia</taxon>
        <taxon>Desulfovibrionales</taxon>
        <taxon>Desulfovibrionaceae</taxon>
    </lineage>
</organism>
<dbReference type="InterPro" id="IPR025944">
    <property type="entry name" value="Sigma_54_int_dom_CS"/>
</dbReference>
<dbReference type="SMART" id="SM00382">
    <property type="entry name" value="AAA"/>
    <property type="match status" value="1"/>
</dbReference>
<dbReference type="SUPFAM" id="SSF46689">
    <property type="entry name" value="Homeodomain-like"/>
    <property type="match status" value="1"/>
</dbReference>
<dbReference type="Pfam" id="PF25601">
    <property type="entry name" value="AAA_lid_14"/>
    <property type="match status" value="1"/>
</dbReference>
<dbReference type="PROSITE" id="PS50045">
    <property type="entry name" value="SIGMA54_INTERACT_4"/>
    <property type="match status" value="1"/>
</dbReference>
<dbReference type="PROSITE" id="PS00675">
    <property type="entry name" value="SIGMA54_INTERACT_1"/>
    <property type="match status" value="1"/>
</dbReference>
<dbReference type="SUPFAM" id="SSF52540">
    <property type="entry name" value="P-loop containing nucleoside triphosphate hydrolases"/>
    <property type="match status" value="1"/>
</dbReference>
<dbReference type="GO" id="GO:0043565">
    <property type="term" value="F:sequence-specific DNA binding"/>
    <property type="evidence" value="ECO:0007669"/>
    <property type="project" value="InterPro"/>
</dbReference>
<dbReference type="FunFam" id="3.40.50.300:FF:000006">
    <property type="entry name" value="DNA-binding transcriptional regulator NtrC"/>
    <property type="match status" value="1"/>
</dbReference>
<dbReference type="AlphaFoldDB" id="A0A7K1KJZ4"/>
<evidence type="ECO:0000313" key="10">
    <source>
        <dbReference type="EMBL" id="MUM76393.1"/>
    </source>
</evidence>
<dbReference type="InterPro" id="IPR025662">
    <property type="entry name" value="Sigma_54_int_dom_ATP-bd_1"/>
</dbReference>
<protein>
    <submittedName>
        <fullName evidence="10">PAS domain-containing protein</fullName>
    </submittedName>
</protein>
<dbReference type="PROSITE" id="PS00688">
    <property type="entry name" value="SIGMA54_INTERACT_3"/>
    <property type="match status" value="1"/>
</dbReference>
<keyword evidence="4" id="KW-0238">DNA-binding</keyword>
<keyword evidence="5" id="KW-0804">Transcription</keyword>
<sequence length="451" mass="49970">MTQMRLPRDIPLESVLDSVAEGIFTVDLDWNITFFNQAAGEITGIPPDEAVGQKCWEIFASSVCDGACPMRPCLKSGLAVRNKSGFLLRADGEKIPIGLSSSPLRDKDGKVVGGVESFRDLTPIHQLMQKVEERYSVEDIRTNNPHMIRTLQILPPIAQSSSTVLLLGESGTGKELFARAIHTQSLRRDKPFVAVNCGALPGELLESELFGYKAGAFTDARKDKPGRVELAQGGTLFLDEIGDMPQPLQVKLLRVLQEKVYEPLGGVRPVAADVRFVAATNRDLEVMVEKGGFRQDLFFRLNVVRIDIPPLRERPEDIPLLVSHFIRQQNSLKGKNIRAVSENVHQILFRHAFPGNVRELENIVEYAFILCPGEMIHTEHLPEYLKPQARGEPAAHSRPAEGSGSVDMLGRKRQAVLEALKRNRGNKSAAARELGISRDTVRRILQRGGAK</sequence>
<dbReference type="Gene3D" id="3.40.50.300">
    <property type="entry name" value="P-loop containing nucleotide triphosphate hydrolases"/>
    <property type="match status" value="1"/>
</dbReference>
<evidence type="ECO:0000256" key="2">
    <source>
        <dbReference type="ARBA" id="ARBA00022840"/>
    </source>
</evidence>
<dbReference type="SUPFAM" id="SSF55785">
    <property type="entry name" value="PYP-like sensor domain (PAS domain)"/>
    <property type="match status" value="1"/>
</dbReference>
<dbReference type="Pfam" id="PF02954">
    <property type="entry name" value="HTH_8"/>
    <property type="match status" value="1"/>
</dbReference>
<dbReference type="InterPro" id="IPR025943">
    <property type="entry name" value="Sigma_54_int_dom_ATP-bd_2"/>
</dbReference>
<dbReference type="Pfam" id="PF13426">
    <property type="entry name" value="PAS_9"/>
    <property type="match status" value="1"/>
</dbReference>
<dbReference type="EMBL" id="WODC01000001">
    <property type="protein sequence ID" value="MUM76393.1"/>
    <property type="molecule type" value="Genomic_DNA"/>
</dbReference>
<dbReference type="GO" id="GO:0005524">
    <property type="term" value="F:ATP binding"/>
    <property type="evidence" value="ECO:0007669"/>
    <property type="project" value="UniProtKB-KW"/>
</dbReference>
<reference evidence="10 11" key="1">
    <citation type="submission" date="2019-11" db="EMBL/GenBank/DDBJ databases">
        <title>Pseudodesulfovibrio alkaliphilus, sp. nov., an alkaliphilic sulfate-reducing bacteria from mud volcano of Taman peninsula, Russia.</title>
        <authorList>
            <person name="Frolova A."/>
            <person name="Merkel A.Y."/>
            <person name="Slobodkin A.I."/>
        </authorList>
    </citation>
    <scope>NUCLEOTIDE SEQUENCE [LARGE SCALE GENOMIC DNA]</scope>
    <source>
        <strain evidence="10 11">F-1</strain>
    </source>
</reference>
<evidence type="ECO:0000256" key="4">
    <source>
        <dbReference type="ARBA" id="ARBA00023125"/>
    </source>
</evidence>
<accession>A0A7K1KJZ4</accession>
<dbReference type="Proteomes" id="UP000461162">
    <property type="component" value="Unassembled WGS sequence"/>
</dbReference>
<dbReference type="InterPro" id="IPR035965">
    <property type="entry name" value="PAS-like_dom_sf"/>
</dbReference>
<dbReference type="CDD" id="cd00009">
    <property type="entry name" value="AAA"/>
    <property type="match status" value="1"/>
</dbReference>
<dbReference type="PRINTS" id="PR01590">
    <property type="entry name" value="HTHFIS"/>
</dbReference>
<dbReference type="CDD" id="cd00130">
    <property type="entry name" value="PAS"/>
    <property type="match status" value="1"/>
</dbReference>
<keyword evidence="2" id="KW-0067">ATP-binding</keyword>
<dbReference type="PROSITE" id="PS50112">
    <property type="entry name" value="PAS"/>
    <property type="match status" value="1"/>
</dbReference>
<evidence type="ECO:0000256" key="5">
    <source>
        <dbReference type="ARBA" id="ARBA00023163"/>
    </source>
</evidence>
<evidence type="ECO:0000313" key="11">
    <source>
        <dbReference type="Proteomes" id="UP000461162"/>
    </source>
</evidence>
<keyword evidence="11" id="KW-1185">Reference proteome</keyword>
<dbReference type="PANTHER" id="PTHR32071">
    <property type="entry name" value="TRANSCRIPTIONAL REGULATORY PROTEIN"/>
    <property type="match status" value="1"/>
</dbReference>
<dbReference type="InterPro" id="IPR027417">
    <property type="entry name" value="P-loop_NTPase"/>
</dbReference>
<dbReference type="Gene3D" id="1.10.10.60">
    <property type="entry name" value="Homeodomain-like"/>
    <property type="match status" value="1"/>
</dbReference>
<dbReference type="InterPro" id="IPR009057">
    <property type="entry name" value="Homeodomain-like_sf"/>
</dbReference>
<proteinExistence type="predicted"/>
<evidence type="ECO:0000259" key="8">
    <source>
        <dbReference type="PROSITE" id="PS50112"/>
    </source>
</evidence>
<feature type="domain" description="PAC" evidence="9">
    <location>
        <begin position="81"/>
        <end position="133"/>
    </location>
</feature>
<dbReference type="SMART" id="SM00091">
    <property type="entry name" value="PAS"/>
    <property type="match status" value="2"/>
</dbReference>
<dbReference type="InterPro" id="IPR003593">
    <property type="entry name" value="AAA+_ATPase"/>
</dbReference>
<gene>
    <name evidence="10" type="ORF">GKC30_01955</name>
</gene>
<dbReference type="Gene3D" id="1.10.8.60">
    <property type="match status" value="1"/>
</dbReference>
<evidence type="ECO:0000256" key="3">
    <source>
        <dbReference type="ARBA" id="ARBA00023015"/>
    </source>
</evidence>
<feature type="domain" description="PAS" evidence="8">
    <location>
        <begin position="8"/>
        <end position="53"/>
    </location>
</feature>
<dbReference type="PROSITE" id="PS00676">
    <property type="entry name" value="SIGMA54_INTERACT_2"/>
    <property type="match status" value="1"/>
</dbReference>
<dbReference type="InterPro" id="IPR000700">
    <property type="entry name" value="PAS-assoc_C"/>
</dbReference>
<keyword evidence="1" id="KW-0547">Nucleotide-binding</keyword>
<feature type="region of interest" description="Disordered" evidence="6">
    <location>
        <begin position="388"/>
        <end position="408"/>
    </location>
</feature>
<evidence type="ECO:0000259" key="7">
    <source>
        <dbReference type="PROSITE" id="PS50045"/>
    </source>
</evidence>
<dbReference type="InterPro" id="IPR002197">
    <property type="entry name" value="HTH_Fis"/>
</dbReference>
<dbReference type="GO" id="GO:0006355">
    <property type="term" value="P:regulation of DNA-templated transcription"/>
    <property type="evidence" value="ECO:0007669"/>
    <property type="project" value="InterPro"/>
</dbReference>
<dbReference type="InterPro" id="IPR058031">
    <property type="entry name" value="AAA_lid_NorR"/>
</dbReference>
<dbReference type="InterPro" id="IPR000014">
    <property type="entry name" value="PAS"/>
</dbReference>
<evidence type="ECO:0000259" key="9">
    <source>
        <dbReference type="PROSITE" id="PS50113"/>
    </source>
</evidence>
<keyword evidence="3" id="KW-0805">Transcription regulation</keyword>
<dbReference type="InterPro" id="IPR002078">
    <property type="entry name" value="Sigma_54_int"/>
</dbReference>
<dbReference type="PROSITE" id="PS50113">
    <property type="entry name" value="PAC"/>
    <property type="match status" value="1"/>
</dbReference>
<evidence type="ECO:0000256" key="1">
    <source>
        <dbReference type="ARBA" id="ARBA00022741"/>
    </source>
</evidence>
<dbReference type="Gene3D" id="3.30.450.20">
    <property type="entry name" value="PAS domain"/>
    <property type="match status" value="1"/>
</dbReference>
<feature type="domain" description="Sigma-54 factor interaction" evidence="7">
    <location>
        <begin position="140"/>
        <end position="369"/>
    </location>
</feature>
<dbReference type="NCBIfam" id="TIGR00229">
    <property type="entry name" value="sensory_box"/>
    <property type="match status" value="1"/>
</dbReference>
<comment type="caution">
    <text evidence="10">The sequence shown here is derived from an EMBL/GenBank/DDBJ whole genome shotgun (WGS) entry which is preliminary data.</text>
</comment>
<dbReference type="Pfam" id="PF00158">
    <property type="entry name" value="Sigma54_activat"/>
    <property type="match status" value="1"/>
</dbReference>
<evidence type="ECO:0000256" key="6">
    <source>
        <dbReference type="SAM" id="MobiDB-lite"/>
    </source>
</evidence>
<name>A0A7K1KJZ4_9BACT</name>